<accession>A0A238Y1S3</accession>
<dbReference type="OrthoDB" id="1112679at2"/>
<reference evidence="1 2" key="1">
    <citation type="submission" date="2017-06" db="EMBL/GenBank/DDBJ databases">
        <authorList>
            <person name="Kim H.J."/>
            <person name="Triplett B.A."/>
        </authorList>
    </citation>
    <scope>NUCLEOTIDE SEQUENCE [LARGE SCALE GENOMIC DNA]</scope>
    <source>
        <strain evidence="1 2">DSM 29150</strain>
    </source>
</reference>
<organism evidence="1 2">
    <name type="scientific">Lutibacter agarilyticus</name>
    <dbReference type="NCBI Taxonomy" id="1109740"/>
    <lineage>
        <taxon>Bacteria</taxon>
        <taxon>Pseudomonadati</taxon>
        <taxon>Bacteroidota</taxon>
        <taxon>Flavobacteriia</taxon>
        <taxon>Flavobacteriales</taxon>
        <taxon>Flavobacteriaceae</taxon>
        <taxon>Lutibacter</taxon>
    </lineage>
</organism>
<evidence type="ECO:0000313" key="2">
    <source>
        <dbReference type="Proteomes" id="UP000198384"/>
    </source>
</evidence>
<keyword evidence="2" id="KW-1185">Reference proteome</keyword>
<name>A0A238Y1S3_9FLAO</name>
<dbReference type="AlphaFoldDB" id="A0A238Y1S3"/>
<dbReference type="EMBL" id="FZNT01000007">
    <property type="protein sequence ID" value="SNR64741.1"/>
    <property type="molecule type" value="Genomic_DNA"/>
</dbReference>
<protein>
    <submittedName>
        <fullName evidence="1">Uncharacterized protein</fullName>
    </submittedName>
</protein>
<sequence length="59" mass="6619">MKANQSIAYNFSFKKGDEVIYGGDMNATVIEEFENGLVRIALANFGEISVLKKTLEFKK</sequence>
<evidence type="ECO:0000313" key="1">
    <source>
        <dbReference type="EMBL" id="SNR64741.1"/>
    </source>
</evidence>
<proteinExistence type="predicted"/>
<gene>
    <name evidence="1" type="ORF">SAMN06265371_107212</name>
</gene>
<dbReference type="RefSeq" id="WP_089382195.1">
    <property type="nucleotide sequence ID" value="NZ_FZNT01000007.1"/>
</dbReference>
<dbReference type="Proteomes" id="UP000198384">
    <property type="component" value="Unassembled WGS sequence"/>
</dbReference>